<organism evidence="2 3">
    <name type="scientific">Colocasia esculenta</name>
    <name type="common">Wild taro</name>
    <name type="synonym">Arum esculentum</name>
    <dbReference type="NCBI Taxonomy" id="4460"/>
    <lineage>
        <taxon>Eukaryota</taxon>
        <taxon>Viridiplantae</taxon>
        <taxon>Streptophyta</taxon>
        <taxon>Embryophyta</taxon>
        <taxon>Tracheophyta</taxon>
        <taxon>Spermatophyta</taxon>
        <taxon>Magnoliopsida</taxon>
        <taxon>Liliopsida</taxon>
        <taxon>Araceae</taxon>
        <taxon>Aroideae</taxon>
        <taxon>Colocasieae</taxon>
        <taxon>Colocasia</taxon>
    </lineage>
</organism>
<gene>
    <name evidence="2" type="ORF">Taro_039584</name>
</gene>
<name>A0A843WG74_COLES</name>
<reference evidence="2" key="1">
    <citation type="submission" date="2017-07" db="EMBL/GenBank/DDBJ databases">
        <title>Taro Niue Genome Assembly and Annotation.</title>
        <authorList>
            <person name="Atibalentja N."/>
            <person name="Keating K."/>
            <person name="Fields C.J."/>
        </authorList>
    </citation>
    <scope>NUCLEOTIDE SEQUENCE</scope>
    <source>
        <strain evidence="2">Niue_2</strain>
        <tissue evidence="2">Leaf</tissue>
    </source>
</reference>
<protein>
    <submittedName>
        <fullName evidence="2">Uncharacterized protein</fullName>
    </submittedName>
</protein>
<feature type="compositionally biased region" description="Basic residues" evidence="1">
    <location>
        <begin position="166"/>
        <end position="177"/>
    </location>
</feature>
<evidence type="ECO:0000313" key="3">
    <source>
        <dbReference type="Proteomes" id="UP000652761"/>
    </source>
</evidence>
<evidence type="ECO:0000313" key="2">
    <source>
        <dbReference type="EMBL" id="MQM06756.1"/>
    </source>
</evidence>
<evidence type="ECO:0000256" key="1">
    <source>
        <dbReference type="SAM" id="MobiDB-lite"/>
    </source>
</evidence>
<dbReference type="Proteomes" id="UP000652761">
    <property type="component" value="Unassembled WGS sequence"/>
</dbReference>
<keyword evidence="3" id="KW-1185">Reference proteome</keyword>
<dbReference type="EMBL" id="NMUH01003704">
    <property type="protein sequence ID" value="MQM06756.1"/>
    <property type="molecule type" value="Genomic_DNA"/>
</dbReference>
<feature type="compositionally biased region" description="Basic and acidic residues" evidence="1">
    <location>
        <begin position="198"/>
        <end position="208"/>
    </location>
</feature>
<comment type="caution">
    <text evidence="2">The sequence shown here is derived from an EMBL/GenBank/DDBJ whole genome shotgun (WGS) entry which is preliminary data.</text>
</comment>
<accession>A0A843WG74</accession>
<feature type="region of interest" description="Disordered" evidence="1">
    <location>
        <begin position="152"/>
        <end position="208"/>
    </location>
</feature>
<sequence length="208" mass="22331">MRGLTLSRAHCWTPHSSACTSRMTILAPFEDRHLSSTDLSFPANNTPSDVHMAAIKGLPSIESGVSPLPLAFPKAAEKSTVLCMEYLAANFPGLVPLWAMWPVEVATIVVMAVAAVVVGYSGVGGAGDICSCHIIIRSSKLADPDLVTSQTFPLSSPLSQQQGRPARQRCARARARARQTSDNGERRSGQTENLEAEELAKSDSKREE</sequence>
<dbReference type="AlphaFoldDB" id="A0A843WG74"/>
<proteinExistence type="predicted"/>